<dbReference type="EMBL" id="SLWN01000014">
    <property type="protein sequence ID" value="TCO19083.1"/>
    <property type="molecule type" value="Genomic_DNA"/>
</dbReference>
<evidence type="ECO:0000256" key="1">
    <source>
        <dbReference type="SAM" id="Phobius"/>
    </source>
</evidence>
<dbReference type="AlphaFoldDB" id="A0A4R2H2I3"/>
<feature type="transmembrane region" description="Helical" evidence="1">
    <location>
        <begin position="28"/>
        <end position="49"/>
    </location>
</feature>
<gene>
    <name evidence="2" type="ORF">EV652_11460</name>
</gene>
<evidence type="ECO:0000313" key="3">
    <source>
        <dbReference type="Proteomes" id="UP000294508"/>
    </source>
</evidence>
<feature type="transmembrane region" description="Helical" evidence="1">
    <location>
        <begin position="5"/>
        <end position="22"/>
    </location>
</feature>
<dbReference type="Proteomes" id="UP000294508">
    <property type="component" value="Unassembled WGS sequence"/>
</dbReference>
<proteinExistence type="predicted"/>
<accession>A0A4R2H2I3</accession>
<keyword evidence="1" id="KW-0812">Transmembrane</keyword>
<organism evidence="2 3">
    <name type="scientific">Kribbella steppae</name>
    <dbReference type="NCBI Taxonomy" id="2512223"/>
    <lineage>
        <taxon>Bacteria</taxon>
        <taxon>Bacillati</taxon>
        <taxon>Actinomycetota</taxon>
        <taxon>Actinomycetes</taxon>
        <taxon>Propionibacteriales</taxon>
        <taxon>Kribbellaceae</taxon>
        <taxon>Kribbella</taxon>
    </lineage>
</organism>
<reference evidence="2 3" key="1">
    <citation type="journal article" date="2015" name="Stand. Genomic Sci.">
        <title>Genomic Encyclopedia of Bacterial and Archaeal Type Strains, Phase III: the genomes of soil and plant-associated and newly described type strains.</title>
        <authorList>
            <person name="Whitman W.B."/>
            <person name="Woyke T."/>
            <person name="Klenk H.P."/>
            <person name="Zhou Y."/>
            <person name="Lilburn T.G."/>
            <person name="Beck B.J."/>
            <person name="De Vos P."/>
            <person name="Vandamme P."/>
            <person name="Eisen J.A."/>
            <person name="Garrity G."/>
            <person name="Hugenholtz P."/>
            <person name="Kyrpides N.C."/>
        </authorList>
    </citation>
    <scope>NUCLEOTIDE SEQUENCE [LARGE SCALE GENOMIC DNA]</scope>
    <source>
        <strain evidence="2 3">VKM Ac-2572</strain>
    </source>
</reference>
<name>A0A4R2H2I3_9ACTN</name>
<evidence type="ECO:0000313" key="2">
    <source>
        <dbReference type="EMBL" id="TCO19083.1"/>
    </source>
</evidence>
<keyword evidence="1" id="KW-0472">Membrane</keyword>
<sequence length="69" mass="7557">MATAAIYATSSLAMIVMLVWVLTVRPEWPIRIVAVLGILLVPTLGLWLVRVARAQDRAARLSGQEPTTE</sequence>
<keyword evidence="3" id="KW-1185">Reference proteome</keyword>
<protein>
    <submittedName>
        <fullName evidence="2">Uncharacterized protein</fullName>
    </submittedName>
</protein>
<comment type="caution">
    <text evidence="2">The sequence shown here is derived from an EMBL/GenBank/DDBJ whole genome shotgun (WGS) entry which is preliminary data.</text>
</comment>
<keyword evidence="1" id="KW-1133">Transmembrane helix</keyword>